<protein>
    <submittedName>
        <fullName evidence="2">Uncharacterized protein</fullName>
    </submittedName>
</protein>
<accession>A0A9D4T2K2</accession>
<evidence type="ECO:0000313" key="2">
    <source>
        <dbReference type="EMBL" id="KAH7969571.1"/>
    </source>
</evidence>
<sequence length="179" mass="19216">MSSRRSRSQSAPWDRSPVVRGPRYPPSRGRVRTVATCTVLDSTARPVAWTSRLPWEIQPRPLLGDPPLDAPHPYTAATSLHGRGDQDPVSDFPGPRTFPPRPSGRLSPPQPPPCGNNPGHHPSTTATTASSNNRRGRCRSPSLGPSEPPGAGWPSSPHLGATPNLPPQPSVDDLLDFDE</sequence>
<evidence type="ECO:0000256" key="1">
    <source>
        <dbReference type="SAM" id="MobiDB-lite"/>
    </source>
</evidence>
<feature type="compositionally biased region" description="Pro residues" evidence="1">
    <location>
        <begin position="96"/>
        <end position="115"/>
    </location>
</feature>
<proteinExistence type="predicted"/>
<feature type="compositionally biased region" description="Low complexity" evidence="1">
    <location>
        <begin position="116"/>
        <end position="131"/>
    </location>
</feature>
<dbReference type="EMBL" id="JABSTV010001248">
    <property type="protein sequence ID" value="KAH7969571.1"/>
    <property type="molecule type" value="Genomic_DNA"/>
</dbReference>
<dbReference type="Proteomes" id="UP000821837">
    <property type="component" value="Unassembled WGS sequence"/>
</dbReference>
<gene>
    <name evidence="2" type="ORF">HPB52_019636</name>
</gene>
<name>A0A9D4T2K2_RHISA</name>
<reference evidence="2" key="1">
    <citation type="journal article" date="2020" name="Cell">
        <title>Large-Scale Comparative Analyses of Tick Genomes Elucidate Their Genetic Diversity and Vector Capacities.</title>
        <authorList>
            <consortium name="Tick Genome and Microbiome Consortium (TIGMIC)"/>
            <person name="Jia N."/>
            <person name="Wang J."/>
            <person name="Shi W."/>
            <person name="Du L."/>
            <person name="Sun Y."/>
            <person name="Zhan W."/>
            <person name="Jiang J.F."/>
            <person name="Wang Q."/>
            <person name="Zhang B."/>
            <person name="Ji P."/>
            <person name="Bell-Sakyi L."/>
            <person name="Cui X.M."/>
            <person name="Yuan T.T."/>
            <person name="Jiang B.G."/>
            <person name="Yang W.F."/>
            <person name="Lam T.T."/>
            <person name="Chang Q.C."/>
            <person name="Ding S.J."/>
            <person name="Wang X.J."/>
            <person name="Zhu J.G."/>
            <person name="Ruan X.D."/>
            <person name="Zhao L."/>
            <person name="Wei J.T."/>
            <person name="Ye R.Z."/>
            <person name="Que T.C."/>
            <person name="Du C.H."/>
            <person name="Zhou Y.H."/>
            <person name="Cheng J.X."/>
            <person name="Dai P.F."/>
            <person name="Guo W.B."/>
            <person name="Han X.H."/>
            <person name="Huang E.J."/>
            <person name="Li L.F."/>
            <person name="Wei W."/>
            <person name="Gao Y.C."/>
            <person name="Liu J.Z."/>
            <person name="Shao H.Z."/>
            <person name="Wang X."/>
            <person name="Wang C.C."/>
            <person name="Yang T.C."/>
            <person name="Huo Q.B."/>
            <person name="Li W."/>
            <person name="Chen H.Y."/>
            <person name="Chen S.E."/>
            <person name="Zhou L.G."/>
            <person name="Ni X.B."/>
            <person name="Tian J.H."/>
            <person name="Sheng Y."/>
            <person name="Liu T."/>
            <person name="Pan Y.S."/>
            <person name="Xia L.Y."/>
            <person name="Li J."/>
            <person name="Zhao F."/>
            <person name="Cao W.C."/>
        </authorList>
    </citation>
    <scope>NUCLEOTIDE SEQUENCE</scope>
    <source>
        <strain evidence="2">Rsan-2018</strain>
    </source>
</reference>
<keyword evidence="3" id="KW-1185">Reference proteome</keyword>
<reference evidence="2" key="2">
    <citation type="submission" date="2021-09" db="EMBL/GenBank/DDBJ databases">
        <authorList>
            <person name="Jia N."/>
            <person name="Wang J."/>
            <person name="Shi W."/>
            <person name="Du L."/>
            <person name="Sun Y."/>
            <person name="Zhan W."/>
            <person name="Jiang J."/>
            <person name="Wang Q."/>
            <person name="Zhang B."/>
            <person name="Ji P."/>
            <person name="Sakyi L.B."/>
            <person name="Cui X."/>
            <person name="Yuan T."/>
            <person name="Jiang B."/>
            <person name="Yang W."/>
            <person name="Lam T.T.-Y."/>
            <person name="Chang Q."/>
            <person name="Ding S."/>
            <person name="Wang X."/>
            <person name="Zhu J."/>
            <person name="Ruan X."/>
            <person name="Zhao L."/>
            <person name="Wei J."/>
            <person name="Que T."/>
            <person name="Du C."/>
            <person name="Cheng J."/>
            <person name="Dai P."/>
            <person name="Han X."/>
            <person name="Huang E."/>
            <person name="Gao Y."/>
            <person name="Liu J."/>
            <person name="Shao H."/>
            <person name="Ye R."/>
            <person name="Li L."/>
            <person name="Wei W."/>
            <person name="Wang X."/>
            <person name="Wang C."/>
            <person name="Huo Q."/>
            <person name="Li W."/>
            <person name="Guo W."/>
            <person name="Chen H."/>
            <person name="Chen S."/>
            <person name="Zhou L."/>
            <person name="Zhou L."/>
            <person name="Ni X."/>
            <person name="Tian J."/>
            <person name="Zhou Y."/>
            <person name="Sheng Y."/>
            <person name="Liu T."/>
            <person name="Pan Y."/>
            <person name="Xia L."/>
            <person name="Li J."/>
            <person name="Zhao F."/>
            <person name="Cao W."/>
        </authorList>
    </citation>
    <scope>NUCLEOTIDE SEQUENCE</scope>
    <source>
        <strain evidence="2">Rsan-2018</strain>
        <tissue evidence="2">Larvae</tissue>
    </source>
</reference>
<feature type="region of interest" description="Disordered" evidence="1">
    <location>
        <begin position="1"/>
        <end position="179"/>
    </location>
</feature>
<evidence type="ECO:0000313" key="3">
    <source>
        <dbReference type="Proteomes" id="UP000821837"/>
    </source>
</evidence>
<organism evidence="2 3">
    <name type="scientific">Rhipicephalus sanguineus</name>
    <name type="common">Brown dog tick</name>
    <name type="synonym">Ixodes sanguineus</name>
    <dbReference type="NCBI Taxonomy" id="34632"/>
    <lineage>
        <taxon>Eukaryota</taxon>
        <taxon>Metazoa</taxon>
        <taxon>Ecdysozoa</taxon>
        <taxon>Arthropoda</taxon>
        <taxon>Chelicerata</taxon>
        <taxon>Arachnida</taxon>
        <taxon>Acari</taxon>
        <taxon>Parasitiformes</taxon>
        <taxon>Ixodida</taxon>
        <taxon>Ixodoidea</taxon>
        <taxon>Ixodidae</taxon>
        <taxon>Rhipicephalinae</taxon>
        <taxon>Rhipicephalus</taxon>
        <taxon>Rhipicephalus</taxon>
    </lineage>
</organism>
<dbReference type="AlphaFoldDB" id="A0A9D4T2K2"/>
<comment type="caution">
    <text evidence="2">The sequence shown here is derived from an EMBL/GenBank/DDBJ whole genome shotgun (WGS) entry which is preliminary data.</text>
</comment>